<keyword evidence="4" id="KW-1185">Reference proteome</keyword>
<dbReference type="Proteomes" id="UP001295423">
    <property type="component" value="Unassembled WGS sequence"/>
</dbReference>
<organism evidence="3 4">
    <name type="scientific">Cylindrotheca closterium</name>
    <dbReference type="NCBI Taxonomy" id="2856"/>
    <lineage>
        <taxon>Eukaryota</taxon>
        <taxon>Sar</taxon>
        <taxon>Stramenopiles</taxon>
        <taxon>Ochrophyta</taxon>
        <taxon>Bacillariophyta</taxon>
        <taxon>Bacillariophyceae</taxon>
        <taxon>Bacillariophycidae</taxon>
        <taxon>Bacillariales</taxon>
        <taxon>Bacillariaceae</taxon>
        <taxon>Cylindrotheca</taxon>
    </lineage>
</organism>
<accession>A0AAD2FFK5</accession>
<feature type="domain" description="Enoyl reductase (ER)" evidence="2">
    <location>
        <begin position="39"/>
        <end position="372"/>
    </location>
</feature>
<feature type="region of interest" description="Disordered" evidence="1">
    <location>
        <begin position="16"/>
        <end position="37"/>
    </location>
</feature>
<reference evidence="3" key="1">
    <citation type="submission" date="2023-08" db="EMBL/GenBank/DDBJ databases">
        <authorList>
            <person name="Audoor S."/>
            <person name="Bilcke G."/>
        </authorList>
    </citation>
    <scope>NUCLEOTIDE SEQUENCE</scope>
</reference>
<dbReference type="Pfam" id="PF00107">
    <property type="entry name" value="ADH_zinc_N"/>
    <property type="match status" value="1"/>
</dbReference>
<dbReference type="PANTHER" id="PTHR43677">
    <property type="entry name" value="SHORT-CHAIN DEHYDROGENASE/REDUCTASE"/>
    <property type="match status" value="1"/>
</dbReference>
<dbReference type="PANTHER" id="PTHR43677:SF4">
    <property type="entry name" value="QUINONE OXIDOREDUCTASE-LIKE PROTEIN 2"/>
    <property type="match status" value="1"/>
</dbReference>
<evidence type="ECO:0000313" key="4">
    <source>
        <dbReference type="Proteomes" id="UP001295423"/>
    </source>
</evidence>
<dbReference type="Gene3D" id="3.40.50.720">
    <property type="entry name" value="NAD(P)-binding Rossmann-like Domain"/>
    <property type="match status" value="1"/>
</dbReference>
<dbReference type="InterPro" id="IPR036291">
    <property type="entry name" value="NAD(P)-bd_dom_sf"/>
</dbReference>
<dbReference type="SUPFAM" id="SSF50129">
    <property type="entry name" value="GroES-like"/>
    <property type="match status" value="1"/>
</dbReference>
<dbReference type="EMBL" id="CAKOGP040000424">
    <property type="protein sequence ID" value="CAJ1934941.1"/>
    <property type="molecule type" value="Genomic_DNA"/>
</dbReference>
<name>A0AAD2FFK5_9STRA</name>
<dbReference type="Pfam" id="PF08240">
    <property type="entry name" value="ADH_N"/>
    <property type="match status" value="1"/>
</dbReference>
<proteinExistence type="predicted"/>
<feature type="compositionally biased region" description="Basic residues" evidence="1">
    <location>
        <begin position="25"/>
        <end position="37"/>
    </location>
</feature>
<sequence>MIQAIRCHEFACVEQQAKSDDQSHSNKRRKFRPRKDAKKVRELLSLDTIPRPTLGGGDGRDDYSVLIKTHYTGIQYPDFLQAQGLYQVKPKLPYIPGMDVTGSVIEVGQKVPASVLKVGDRVLATSLQEGGTGGMSEVIKAPAALVYKIPGGVPLEACANIGRNYFAAYHSLKTIGNIGPSSLVLVDGASGGVGMATIELCKAMGAKVIAGVSTEEKMKYPQQVQADVVLTYGRSKESYKRFKKEAQQACKRLGHPHGVDLVVDMVQGDLFETALASVTRPLGTICLVGFTAGQRPIRPGIVLIKELNVVGSLWGRWAMQNPKEHRRNVNQILNFLASGAIQPRVNRIFEANEYYKAFELFESNQGRGNTVVRFSTEDQTVQSRL</sequence>
<dbReference type="InterPro" id="IPR013149">
    <property type="entry name" value="ADH-like_C"/>
</dbReference>
<gene>
    <name evidence="3" type="ORF">CYCCA115_LOCUS4276</name>
</gene>
<protein>
    <recommendedName>
        <fullName evidence="2">Enoyl reductase (ER) domain-containing protein</fullName>
    </recommendedName>
</protein>
<evidence type="ECO:0000313" key="3">
    <source>
        <dbReference type="EMBL" id="CAJ1934941.1"/>
    </source>
</evidence>
<dbReference type="CDD" id="cd08241">
    <property type="entry name" value="QOR1"/>
    <property type="match status" value="1"/>
</dbReference>
<comment type="caution">
    <text evidence="3">The sequence shown here is derived from an EMBL/GenBank/DDBJ whole genome shotgun (WGS) entry which is preliminary data.</text>
</comment>
<dbReference type="InterPro" id="IPR051397">
    <property type="entry name" value="Zn-ADH-like_protein"/>
</dbReference>
<dbReference type="InterPro" id="IPR020843">
    <property type="entry name" value="ER"/>
</dbReference>
<dbReference type="InterPro" id="IPR011032">
    <property type="entry name" value="GroES-like_sf"/>
</dbReference>
<dbReference type="SMART" id="SM00829">
    <property type="entry name" value="PKS_ER"/>
    <property type="match status" value="1"/>
</dbReference>
<evidence type="ECO:0000256" key="1">
    <source>
        <dbReference type="SAM" id="MobiDB-lite"/>
    </source>
</evidence>
<dbReference type="InterPro" id="IPR013154">
    <property type="entry name" value="ADH-like_N"/>
</dbReference>
<evidence type="ECO:0000259" key="2">
    <source>
        <dbReference type="SMART" id="SM00829"/>
    </source>
</evidence>
<dbReference type="GO" id="GO:0016491">
    <property type="term" value="F:oxidoreductase activity"/>
    <property type="evidence" value="ECO:0007669"/>
    <property type="project" value="InterPro"/>
</dbReference>
<dbReference type="Gene3D" id="3.90.180.10">
    <property type="entry name" value="Medium-chain alcohol dehydrogenases, catalytic domain"/>
    <property type="match status" value="1"/>
</dbReference>
<dbReference type="AlphaFoldDB" id="A0AAD2FFK5"/>
<dbReference type="SUPFAM" id="SSF51735">
    <property type="entry name" value="NAD(P)-binding Rossmann-fold domains"/>
    <property type="match status" value="1"/>
</dbReference>